<dbReference type="Proteomes" id="UP000579647">
    <property type="component" value="Unassembled WGS sequence"/>
</dbReference>
<name>A0A840W844_9ACTN</name>
<evidence type="ECO:0000313" key="2">
    <source>
        <dbReference type="EMBL" id="MBB5492214.1"/>
    </source>
</evidence>
<organism evidence="2 3">
    <name type="scientific">Nocardiopsis metallicus</name>
    <dbReference type="NCBI Taxonomy" id="179819"/>
    <lineage>
        <taxon>Bacteria</taxon>
        <taxon>Bacillati</taxon>
        <taxon>Actinomycetota</taxon>
        <taxon>Actinomycetes</taxon>
        <taxon>Streptosporangiales</taxon>
        <taxon>Nocardiopsidaceae</taxon>
        <taxon>Nocardiopsis</taxon>
    </lineage>
</organism>
<dbReference type="EMBL" id="JACHDO010000001">
    <property type="protein sequence ID" value="MBB5492214.1"/>
    <property type="molecule type" value="Genomic_DNA"/>
</dbReference>
<feature type="region of interest" description="Disordered" evidence="1">
    <location>
        <begin position="175"/>
        <end position="206"/>
    </location>
</feature>
<protein>
    <submittedName>
        <fullName evidence="2">Uncharacterized protein</fullName>
    </submittedName>
</protein>
<reference evidence="2 3" key="1">
    <citation type="submission" date="2020-08" db="EMBL/GenBank/DDBJ databases">
        <title>Sequencing the genomes of 1000 actinobacteria strains.</title>
        <authorList>
            <person name="Klenk H.-P."/>
        </authorList>
    </citation>
    <scope>NUCLEOTIDE SEQUENCE [LARGE SCALE GENOMIC DNA]</scope>
    <source>
        <strain evidence="2 3">DSM 44598</strain>
    </source>
</reference>
<accession>A0A840W844</accession>
<proteinExistence type="predicted"/>
<sequence>MIIRDPCAHQSSDRAGARRACPRLGRVVWCTVADCAGSGRDGFAGAVAVEPEAKAGPGRCAVGRVWSRRSWRWQGSCSALPGPSALGICRGDGHVLLACLLQRGWAEISGRGVESGCGAASSLGEGEKPEEVHARGDEHGTWVALRVRGGAAGFGAGVGRWVGWFPFRPEGGAVWGHQSPHTAPKSPAPPSGPEPRVRAHTGPLVAPDHRNRQTVRKRVVDQRGRKNPVVLLTNPLDHLGKVERGCVVPRTMRGRAPYPCSSHRVGRWVGCGRILRSDWTRSAHCRWS</sequence>
<evidence type="ECO:0000313" key="3">
    <source>
        <dbReference type="Proteomes" id="UP000579647"/>
    </source>
</evidence>
<keyword evidence="3" id="KW-1185">Reference proteome</keyword>
<dbReference type="AlphaFoldDB" id="A0A840W844"/>
<evidence type="ECO:0000256" key="1">
    <source>
        <dbReference type="SAM" id="MobiDB-lite"/>
    </source>
</evidence>
<comment type="caution">
    <text evidence="2">The sequence shown here is derived from an EMBL/GenBank/DDBJ whole genome shotgun (WGS) entry which is preliminary data.</text>
</comment>
<gene>
    <name evidence="2" type="ORF">HNR07_003351</name>
</gene>